<dbReference type="EMBL" id="DQ155108">
    <property type="protein sequence ID" value="AAZ91634.1"/>
    <property type="molecule type" value="Genomic_DNA"/>
</dbReference>
<feature type="non-terminal residue" evidence="2">
    <location>
        <position position="1"/>
    </location>
</feature>
<proteinExistence type="predicted"/>
<organismHost>
    <name type="scientific">Homo sapiens</name>
    <name type="common">Human</name>
    <dbReference type="NCBI Taxonomy" id="9606"/>
</organismHost>
<organism evidence="2">
    <name type="scientific">Human immunodeficiency virus type 1</name>
    <name type="common">HIV-1</name>
    <dbReference type="NCBI Taxonomy" id="11676"/>
    <lineage>
        <taxon>Viruses</taxon>
        <taxon>Riboviria</taxon>
        <taxon>Pararnavirae</taxon>
        <taxon>Artverviricota</taxon>
        <taxon>Revtraviricetes</taxon>
        <taxon>Ortervirales</taxon>
        <taxon>Retroviridae</taxon>
        <taxon>Orthoretrovirinae</taxon>
        <taxon>Lentivirus</taxon>
        <taxon>Lentivirus humimdef1</taxon>
    </lineage>
</organism>
<evidence type="ECO:0000313" key="2">
    <source>
        <dbReference type="EMBL" id="AAZ91634.1"/>
    </source>
</evidence>
<gene>
    <name evidence="2" type="primary">pol</name>
</gene>
<feature type="region of interest" description="Disordered" evidence="1">
    <location>
        <begin position="78"/>
        <end position="104"/>
    </location>
</feature>
<feature type="compositionally biased region" description="Polar residues" evidence="1">
    <location>
        <begin position="80"/>
        <end position="96"/>
    </location>
</feature>
<accession>Q3S7M2</accession>
<name>Q3S7M2_HV1</name>
<reference evidence="2" key="1">
    <citation type="submission" date="2005-08" db="EMBL/GenBank/DDBJ databases">
        <title>Genomic Diversity of HIV-1 subtypes in Northern Kenya.</title>
        <authorList>
            <person name="Khamadi S.A."/>
            <person name="Ochieng W."/>
            <person name="Lihana R.W."/>
            <person name="Kiptoo M.K."/>
            <person name="Kinyua J.G."/>
            <person name="Lagat N."/>
            <person name="Muriuki J."/>
            <person name="Mwangi J."/>
            <person name="Pelle R."/>
            <person name="Muigai A."/>
            <person name="Carter J."/>
            <person name="Yamada R."/>
            <person name="Mpoke S."/>
        </authorList>
    </citation>
    <scope>NUCLEOTIDE SEQUENCE</scope>
    <source>
        <strain evidence="2">TLHC002</strain>
    </source>
</reference>
<protein>
    <submittedName>
        <fullName evidence="2">Pol protein</fullName>
    </submittedName>
</protein>
<sequence>FCSHRTFRNSLFSLEISRKMASKGSAYRTMAAISPALQLRLPVGWGRHSAGIWNSLQSPKSRSSRIYESSIKENYRTSKRSSCTPSNSSTNGSISFTILKEGEI</sequence>
<evidence type="ECO:0000256" key="1">
    <source>
        <dbReference type="SAM" id="MobiDB-lite"/>
    </source>
</evidence>
<feature type="non-terminal residue" evidence="2">
    <location>
        <position position="104"/>
    </location>
</feature>